<name>A0A1Y0EI61_9RHOB</name>
<dbReference type="AlphaFoldDB" id="A0A1Y0EI61"/>
<keyword evidence="1" id="KW-0614">Plasmid</keyword>
<evidence type="ECO:0000313" key="1">
    <source>
        <dbReference type="EMBL" id="ARU03285.1"/>
    </source>
</evidence>
<sequence>MPRIRAANCVMHAGREGRRVRLVGLCEITDRFARDHWVDDLRNVTVRLPIDREHDLAQKRVFAFRLPEIGNVFLDHLTLSARRDLVDDADHQIAQIICQICAPGCAKATQQGMAHDLRTAAHVPSILAGGAPGQIGDMVWVDTVQEICRKADGTHHL</sequence>
<accession>A0A1Y0EI61</accession>
<reference evidence="1 2" key="1">
    <citation type="submission" date="2017-05" db="EMBL/GenBank/DDBJ databases">
        <title>Genome Sequence of Loktanella vestfoldensis Strain SMR4r Isolated from a Culture of the Diatom Skeletonema marinoi.</title>
        <authorList>
            <person name="Topel M."/>
            <person name="Pinder M.I.M."/>
            <person name="Johansson O.N."/>
            <person name="Kourtchenko O."/>
            <person name="Godhe A."/>
            <person name="Clarke A.K."/>
        </authorList>
    </citation>
    <scope>NUCLEOTIDE SEQUENCE [LARGE SCALE GENOMIC DNA]</scope>
    <source>
        <strain evidence="1 2">SMR4r</strain>
        <plasmid evidence="1 2">pSMR4r-2</plasmid>
    </source>
</reference>
<evidence type="ECO:0000313" key="2">
    <source>
        <dbReference type="Proteomes" id="UP000195273"/>
    </source>
</evidence>
<gene>
    <name evidence="1" type="ORF">LOKVESSMR4R_03923</name>
</gene>
<proteinExistence type="predicted"/>
<keyword evidence="2" id="KW-1185">Reference proteome</keyword>
<dbReference type="EMBL" id="CP021433">
    <property type="protein sequence ID" value="ARU03285.1"/>
    <property type="molecule type" value="Genomic_DNA"/>
</dbReference>
<dbReference type="Proteomes" id="UP000195273">
    <property type="component" value="Plasmid pSMR4r-2"/>
</dbReference>
<geneLocation type="plasmid" evidence="1 2">
    <name>pSMR4r-2</name>
</geneLocation>
<protein>
    <submittedName>
        <fullName evidence="1">Uncharacterized protein</fullName>
    </submittedName>
</protein>
<organism evidence="1 2">
    <name type="scientific">Yoonia vestfoldensis</name>
    <dbReference type="NCBI Taxonomy" id="245188"/>
    <lineage>
        <taxon>Bacteria</taxon>
        <taxon>Pseudomonadati</taxon>
        <taxon>Pseudomonadota</taxon>
        <taxon>Alphaproteobacteria</taxon>
        <taxon>Rhodobacterales</taxon>
        <taxon>Paracoccaceae</taxon>
        <taxon>Yoonia</taxon>
    </lineage>
</organism>
<dbReference type="KEGG" id="lvs:LOKVESSMR4R_03923"/>